<dbReference type="PANTHER" id="PTHR30349:SF41">
    <property type="entry name" value="INTEGRASE_RECOMBINASE PROTEIN MJ0367-RELATED"/>
    <property type="match status" value="1"/>
</dbReference>
<dbReference type="GO" id="GO:0003677">
    <property type="term" value="F:DNA binding"/>
    <property type="evidence" value="ECO:0007669"/>
    <property type="project" value="UniProtKB-KW"/>
</dbReference>
<name>E4L181_9FIRM</name>
<dbReference type="Gene3D" id="1.10.443.10">
    <property type="entry name" value="Intergrase catalytic core"/>
    <property type="match status" value="1"/>
</dbReference>
<keyword evidence="2" id="KW-0238">DNA-binding</keyword>
<feature type="domain" description="Tyr recombinase" evidence="4">
    <location>
        <begin position="113"/>
        <end position="290"/>
    </location>
</feature>
<evidence type="ECO:0000256" key="1">
    <source>
        <dbReference type="ARBA" id="ARBA00008857"/>
    </source>
</evidence>
<keyword evidence="3" id="KW-0233">DNA recombination</keyword>
<dbReference type="eggNOG" id="COG4974">
    <property type="taxonomic scope" value="Bacteria"/>
</dbReference>
<dbReference type="GO" id="GO:0006310">
    <property type="term" value="P:DNA recombination"/>
    <property type="evidence" value="ECO:0007669"/>
    <property type="project" value="UniProtKB-KW"/>
</dbReference>
<evidence type="ECO:0000256" key="2">
    <source>
        <dbReference type="ARBA" id="ARBA00023125"/>
    </source>
</evidence>
<accession>E4L181</accession>
<dbReference type="PROSITE" id="PS51898">
    <property type="entry name" value="TYR_RECOMBINASE"/>
    <property type="match status" value="1"/>
</dbReference>
<dbReference type="InterPro" id="IPR013762">
    <property type="entry name" value="Integrase-like_cat_sf"/>
</dbReference>
<dbReference type="InterPro" id="IPR050090">
    <property type="entry name" value="Tyrosine_recombinase_XerCD"/>
</dbReference>
<dbReference type="InterPro" id="IPR011010">
    <property type="entry name" value="DNA_brk_join_enz"/>
</dbReference>
<keyword evidence="6" id="KW-1185">Reference proteome</keyword>
<gene>
    <name evidence="5" type="ORF">HMPREF9286_0438</name>
</gene>
<dbReference type="EMBL" id="AENP01000032">
    <property type="protein sequence ID" value="EFR32141.1"/>
    <property type="molecule type" value="Genomic_DNA"/>
</dbReference>
<dbReference type="GO" id="GO:0015074">
    <property type="term" value="P:DNA integration"/>
    <property type="evidence" value="ECO:0007669"/>
    <property type="project" value="InterPro"/>
</dbReference>
<dbReference type="CDD" id="cd00397">
    <property type="entry name" value="DNA_BRE_C"/>
    <property type="match status" value="1"/>
</dbReference>
<proteinExistence type="inferred from homology"/>
<comment type="caution">
    <text evidence="5">The sequence shown here is derived from an EMBL/GenBank/DDBJ whole genome shotgun (WGS) entry which is preliminary data.</text>
</comment>
<dbReference type="SUPFAM" id="SSF56349">
    <property type="entry name" value="DNA breaking-rejoining enzymes"/>
    <property type="match status" value="1"/>
</dbReference>
<evidence type="ECO:0000313" key="5">
    <source>
        <dbReference type="EMBL" id="EFR32141.1"/>
    </source>
</evidence>
<dbReference type="AlphaFoldDB" id="E4L181"/>
<dbReference type="InterPro" id="IPR002104">
    <property type="entry name" value="Integrase_catalytic"/>
</dbReference>
<evidence type="ECO:0000313" key="6">
    <source>
        <dbReference type="Proteomes" id="UP000003705"/>
    </source>
</evidence>
<sequence length="299" mass="35061">MGFTKQPILLDSNQKLFLKVKEIEQISPDSIKGYVSFFSTVENKIGGRLNYDDENELSLQVLDYFQKISYFKNSSYNTAYKRARAYFNYLVKIDKLENNPLILMGIKERKEEFNPRPCDTEDLKKLLDVIDTDTYAGLRDYTAILLIVDTGIRPAEAFRLIDTDVIFEKNIINIRKEVAKTSQARVLPVSVKVMIYVRALLKYNKSEYVFATINGDQFSTDRFRTRLKKYCWYADVHITPYQLRHYFGTEYARSDNCNILYLQKILGHSKLEMTRRYVKIETEDLARNHKLASPIDKLD</sequence>
<dbReference type="Pfam" id="PF00589">
    <property type="entry name" value="Phage_integrase"/>
    <property type="match status" value="1"/>
</dbReference>
<dbReference type="OrthoDB" id="1699218at2"/>
<evidence type="ECO:0000256" key="3">
    <source>
        <dbReference type="ARBA" id="ARBA00023172"/>
    </source>
</evidence>
<dbReference type="Proteomes" id="UP000003705">
    <property type="component" value="Unassembled WGS sequence"/>
</dbReference>
<dbReference type="PANTHER" id="PTHR30349">
    <property type="entry name" value="PHAGE INTEGRASE-RELATED"/>
    <property type="match status" value="1"/>
</dbReference>
<evidence type="ECO:0000259" key="4">
    <source>
        <dbReference type="PROSITE" id="PS51898"/>
    </source>
</evidence>
<comment type="similarity">
    <text evidence="1">Belongs to the 'phage' integrase family.</text>
</comment>
<organism evidence="5 6">
    <name type="scientific">Peptoniphilus harei ACS-146-V-Sch2b</name>
    <dbReference type="NCBI Taxonomy" id="908338"/>
    <lineage>
        <taxon>Bacteria</taxon>
        <taxon>Bacillati</taxon>
        <taxon>Bacillota</taxon>
        <taxon>Tissierellia</taxon>
        <taxon>Tissierellales</taxon>
        <taxon>Peptoniphilaceae</taxon>
        <taxon>Peptoniphilus</taxon>
    </lineage>
</organism>
<protein>
    <submittedName>
        <fullName evidence="5">Site-specific recombinase, phage integrase family</fullName>
    </submittedName>
</protein>
<reference evidence="5 6" key="1">
    <citation type="submission" date="2010-10" db="EMBL/GenBank/DDBJ databases">
        <authorList>
            <person name="Durkin A.S."/>
            <person name="Madupu R."/>
            <person name="Torralba M."/>
            <person name="Gillis M."/>
            <person name="Methe B."/>
            <person name="Sutton G."/>
            <person name="Nelson K.E."/>
        </authorList>
    </citation>
    <scope>NUCLEOTIDE SEQUENCE [LARGE SCALE GENOMIC DNA]</scope>
    <source>
        <strain evidence="5 6">ACS-146-V-Sch2b</strain>
    </source>
</reference>